<gene>
    <name evidence="1" type="ORF">PLEPLA_LOCUS44926</name>
</gene>
<evidence type="ECO:0000313" key="2">
    <source>
        <dbReference type="Proteomes" id="UP001153269"/>
    </source>
</evidence>
<dbReference type="Proteomes" id="UP001153269">
    <property type="component" value="Unassembled WGS sequence"/>
</dbReference>
<protein>
    <submittedName>
        <fullName evidence="1">Uncharacterized protein</fullName>
    </submittedName>
</protein>
<organism evidence="1 2">
    <name type="scientific">Pleuronectes platessa</name>
    <name type="common">European plaice</name>
    <dbReference type="NCBI Taxonomy" id="8262"/>
    <lineage>
        <taxon>Eukaryota</taxon>
        <taxon>Metazoa</taxon>
        <taxon>Chordata</taxon>
        <taxon>Craniata</taxon>
        <taxon>Vertebrata</taxon>
        <taxon>Euteleostomi</taxon>
        <taxon>Actinopterygii</taxon>
        <taxon>Neopterygii</taxon>
        <taxon>Teleostei</taxon>
        <taxon>Neoteleostei</taxon>
        <taxon>Acanthomorphata</taxon>
        <taxon>Carangaria</taxon>
        <taxon>Pleuronectiformes</taxon>
        <taxon>Pleuronectoidei</taxon>
        <taxon>Pleuronectidae</taxon>
        <taxon>Pleuronectes</taxon>
    </lineage>
</organism>
<accession>A0A9N7VXP6</accession>
<sequence>MDNGLCIQVLLRMRGLTESARGERDVSPECYAGRAGDLYPCRLCRQEAPLGMLSHGRLEAIGFMAGPWGLRNDLPLRAGELECYCVCHLTLMTRRRHSQGQLITEPAAHPLISNRTSTLVVLPVITRFTPRSSCLPSSLKTSC</sequence>
<reference evidence="1" key="1">
    <citation type="submission" date="2020-03" db="EMBL/GenBank/DDBJ databases">
        <authorList>
            <person name="Weist P."/>
        </authorList>
    </citation>
    <scope>NUCLEOTIDE SEQUENCE</scope>
</reference>
<dbReference type="AlphaFoldDB" id="A0A9N7VXP6"/>
<name>A0A9N7VXP6_PLEPL</name>
<comment type="caution">
    <text evidence="1">The sequence shown here is derived from an EMBL/GenBank/DDBJ whole genome shotgun (WGS) entry which is preliminary data.</text>
</comment>
<keyword evidence="2" id="KW-1185">Reference proteome</keyword>
<evidence type="ECO:0000313" key="1">
    <source>
        <dbReference type="EMBL" id="CAB1457122.1"/>
    </source>
</evidence>
<proteinExistence type="predicted"/>
<dbReference type="EMBL" id="CADEAL010004326">
    <property type="protein sequence ID" value="CAB1457122.1"/>
    <property type="molecule type" value="Genomic_DNA"/>
</dbReference>